<feature type="domain" description="Ig-like" evidence="3">
    <location>
        <begin position="142"/>
        <end position="238"/>
    </location>
</feature>
<reference evidence="4" key="1">
    <citation type="submission" date="2025-08" db="UniProtKB">
        <authorList>
            <consortium name="Ensembl"/>
        </authorList>
    </citation>
    <scope>IDENTIFICATION</scope>
</reference>
<evidence type="ECO:0000256" key="2">
    <source>
        <dbReference type="SAM" id="Phobius"/>
    </source>
</evidence>
<dbReference type="PANTHER" id="PTHR15264">
    <property type="entry name" value="PROGRAMMED CELL DEATH PROTEIN 1"/>
    <property type="match status" value="1"/>
</dbReference>
<keyword evidence="2" id="KW-0472">Membrane</keyword>
<feature type="region of interest" description="Disordered" evidence="1">
    <location>
        <begin position="77"/>
        <end position="105"/>
    </location>
</feature>
<dbReference type="Ensembl" id="ENSAZOT00000027198.1">
    <property type="protein sequence ID" value="ENSAZOP00000025359.1"/>
    <property type="gene ID" value="ENSAZOG00000016251.1"/>
</dbReference>
<dbReference type="PROSITE" id="PS50835">
    <property type="entry name" value="IG_LIKE"/>
    <property type="match status" value="1"/>
</dbReference>
<evidence type="ECO:0000313" key="5">
    <source>
        <dbReference type="Proteomes" id="UP000694549"/>
    </source>
</evidence>
<keyword evidence="5" id="KW-1185">Reference proteome</keyword>
<evidence type="ECO:0000313" key="4">
    <source>
        <dbReference type="Ensembl" id="ENSAZOP00000025359.1"/>
    </source>
</evidence>
<dbReference type="SMART" id="SM00409">
    <property type="entry name" value="IG"/>
    <property type="match status" value="1"/>
</dbReference>
<dbReference type="InterPro" id="IPR013106">
    <property type="entry name" value="Ig_V-set"/>
</dbReference>
<dbReference type="GO" id="GO:0070234">
    <property type="term" value="P:positive regulation of T cell apoptotic process"/>
    <property type="evidence" value="ECO:0007669"/>
    <property type="project" value="TreeGrafter"/>
</dbReference>
<dbReference type="Proteomes" id="UP000694549">
    <property type="component" value="Unplaced"/>
</dbReference>
<sequence>MGAQETQTPLPCPPWAILGAGAVLWGPRGERTGRGRGQATAQLFPASVRRKPGAGGSPGFPVGPRWARFISTPTPAACGGGRDSAVGKETRREPGLRGTARGTRHGQGARCLAMAPGASRTTRGNVDVALAGLCVLLLCCSPALAGCHRVTFSPATLTRPAGGSATFFCNISIENNSSLEYNLNWYKETNHSVPQKIAQISRSIPQTKTEKYLLSNHNPVFKIEILNLHQNDSGSYYCGLIAFFQSNKVEESNRSHLVVTAAPEKINITEEPGVEDSSPPSHIKAVILGVLLLGCVVVLVVLGYCLVTYRRGDVQKPPSENTAEKEEKPPVVSVSTVDYGVLEFQWDPHTQLPTETCPDDQTEYATIIFPEEKPVTPERGKRHLDERTWQPPSQPC</sequence>
<dbReference type="Gene3D" id="2.60.40.10">
    <property type="entry name" value="Immunoglobulins"/>
    <property type="match status" value="1"/>
</dbReference>
<feature type="compositionally biased region" description="Basic and acidic residues" evidence="1">
    <location>
        <begin position="370"/>
        <end position="388"/>
    </location>
</feature>
<dbReference type="Pfam" id="PF07686">
    <property type="entry name" value="V-set"/>
    <property type="match status" value="1"/>
</dbReference>
<feature type="region of interest" description="Disordered" evidence="1">
    <location>
        <begin position="369"/>
        <end position="396"/>
    </location>
</feature>
<protein>
    <recommendedName>
        <fullName evidence="3">Ig-like domain-containing protein</fullName>
    </recommendedName>
</protein>
<accession>A0A8B9VJC0</accession>
<dbReference type="InterPro" id="IPR036179">
    <property type="entry name" value="Ig-like_dom_sf"/>
</dbReference>
<dbReference type="AlphaFoldDB" id="A0A8B9VJC0"/>
<dbReference type="SUPFAM" id="SSF48726">
    <property type="entry name" value="Immunoglobulin"/>
    <property type="match status" value="1"/>
</dbReference>
<keyword evidence="2" id="KW-0812">Transmembrane</keyword>
<dbReference type="InterPro" id="IPR007110">
    <property type="entry name" value="Ig-like_dom"/>
</dbReference>
<dbReference type="InterPro" id="IPR042379">
    <property type="entry name" value="PDCD1"/>
</dbReference>
<dbReference type="GO" id="GO:0009897">
    <property type="term" value="C:external side of plasma membrane"/>
    <property type="evidence" value="ECO:0007669"/>
    <property type="project" value="TreeGrafter"/>
</dbReference>
<dbReference type="PANTHER" id="PTHR15264:SF2">
    <property type="entry name" value="PROGRAMMED CELL DEATH PROTEIN 1"/>
    <property type="match status" value="1"/>
</dbReference>
<organism evidence="4 5">
    <name type="scientific">Anas zonorhyncha</name>
    <name type="common">Eastern spot-billed duck</name>
    <dbReference type="NCBI Taxonomy" id="75864"/>
    <lineage>
        <taxon>Eukaryota</taxon>
        <taxon>Metazoa</taxon>
        <taxon>Chordata</taxon>
        <taxon>Craniata</taxon>
        <taxon>Vertebrata</taxon>
        <taxon>Euteleostomi</taxon>
        <taxon>Archelosauria</taxon>
        <taxon>Archosauria</taxon>
        <taxon>Dinosauria</taxon>
        <taxon>Saurischia</taxon>
        <taxon>Theropoda</taxon>
        <taxon>Coelurosauria</taxon>
        <taxon>Aves</taxon>
        <taxon>Neognathae</taxon>
        <taxon>Galloanserae</taxon>
        <taxon>Anseriformes</taxon>
        <taxon>Anatidae</taxon>
        <taxon>Anatinae</taxon>
        <taxon>Anas</taxon>
    </lineage>
</organism>
<evidence type="ECO:0000256" key="1">
    <source>
        <dbReference type="SAM" id="MobiDB-lite"/>
    </source>
</evidence>
<feature type="transmembrane region" description="Helical" evidence="2">
    <location>
        <begin position="285"/>
        <end position="307"/>
    </location>
</feature>
<name>A0A8B9VJC0_9AVES</name>
<evidence type="ECO:0000259" key="3">
    <source>
        <dbReference type="PROSITE" id="PS50835"/>
    </source>
</evidence>
<dbReference type="InterPro" id="IPR013783">
    <property type="entry name" value="Ig-like_fold"/>
</dbReference>
<reference evidence="4" key="2">
    <citation type="submission" date="2025-09" db="UniProtKB">
        <authorList>
            <consortium name="Ensembl"/>
        </authorList>
    </citation>
    <scope>IDENTIFICATION</scope>
</reference>
<feature type="compositionally biased region" description="Basic and acidic residues" evidence="1">
    <location>
        <begin position="85"/>
        <end position="95"/>
    </location>
</feature>
<keyword evidence="2" id="KW-1133">Transmembrane helix</keyword>
<dbReference type="InterPro" id="IPR003599">
    <property type="entry name" value="Ig_sub"/>
</dbReference>
<dbReference type="GO" id="GO:0050777">
    <property type="term" value="P:negative regulation of immune response"/>
    <property type="evidence" value="ECO:0007669"/>
    <property type="project" value="InterPro"/>
</dbReference>
<proteinExistence type="predicted"/>